<dbReference type="GO" id="GO:0016020">
    <property type="term" value="C:membrane"/>
    <property type="evidence" value="ECO:0007669"/>
    <property type="project" value="TreeGrafter"/>
</dbReference>
<organism evidence="5 6">
    <name type="scientific">Prolixibacter denitrificans</name>
    <dbReference type="NCBI Taxonomy" id="1541063"/>
    <lineage>
        <taxon>Bacteria</taxon>
        <taxon>Pseudomonadati</taxon>
        <taxon>Bacteroidota</taxon>
        <taxon>Bacteroidia</taxon>
        <taxon>Marinilabiliales</taxon>
        <taxon>Prolixibacteraceae</taxon>
        <taxon>Prolixibacter</taxon>
    </lineage>
</organism>
<proteinExistence type="predicted"/>
<keyword evidence="1" id="KW-0547">Nucleotide-binding</keyword>
<dbReference type="Pfam" id="PF23562">
    <property type="entry name" value="AMP-binding_C_3"/>
    <property type="match status" value="1"/>
</dbReference>
<dbReference type="PANTHER" id="PTHR43272:SF33">
    <property type="entry name" value="AMP-BINDING DOMAIN-CONTAINING PROTEIN-RELATED"/>
    <property type="match status" value="1"/>
</dbReference>
<dbReference type="SUPFAM" id="SSF56801">
    <property type="entry name" value="Acetyl-CoA synthetase-like"/>
    <property type="match status" value="1"/>
</dbReference>
<feature type="domain" description="AMP-dependent synthetase/ligase" evidence="3">
    <location>
        <begin position="23"/>
        <end position="426"/>
    </location>
</feature>
<dbReference type="GO" id="GO:0005524">
    <property type="term" value="F:ATP binding"/>
    <property type="evidence" value="ECO:0007669"/>
    <property type="project" value="UniProtKB-KW"/>
</dbReference>
<dbReference type="AlphaFoldDB" id="A0A2P8C9V9"/>
<evidence type="ECO:0000313" key="4">
    <source>
        <dbReference type="EMBL" id="GET21277.1"/>
    </source>
</evidence>
<keyword evidence="2" id="KW-0067">ATP-binding</keyword>
<comment type="caution">
    <text evidence="5">The sequence shown here is derived from an EMBL/GenBank/DDBJ whole genome shotgun (WGS) entry which is preliminary data.</text>
</comment>
<reference evidence="4 7" key="2">
    <citation type="submission" date="2019-10" db="EMBL/GenBank/DDBJ databases">
        <title>Prolixibacter strains distinguished by the presence of nitrate reductase genes were adept at nitrate-dependent anaerobic corrosion of metallic iron and carbon steel.</title>
        <authorList>
            <person name="Iino T."/>
            <person name="Shono N."/>
            <person name="Ito K."/>
            <person name="Nakamura R."/>
            <person name="Sueoka K."/>
            <person name="Harayama S."/>
            <person name="Ohkuma M."/>
        </authorList>
    </citation>
    <scope>NUCLEOTIDE SEQUENCE [LARGE SCALE GENOMIC DNA]</scope>
    <source>
        <strain evidence="4 7">MIC1-1</strain>
    </source>
</reference>
<protein>
    <submittedName>
        <fullName evidence="4">AMP-dependent synthetase</fullName>
    </submittedName>
    <submittedName>
        <fullName evidence="5">Long-chain acyl-CoA synthetase</fullName>
    </submittedName>
</protein>
<evidence type="ECO:0000256" key="1">
    <source>
        <dbReference type="ARBA" id="ARBA00022741"/>
    </source>
</evidence>
<keyword evidence="7" id="KW-1185">Reference proteome</keyword>
<accession>A0A2P8C9V9</accession>
<dbReference type="GO" id="GO:0004467">
    <property type="term" value="F:long-chain fatty acid-CoA ligase activity"/>
    <property type="evidence" value="ECO:0007669"/>
    <property type="project" value="TreeGrafter"/>
</dbReference>
<dbReference type="EMBL" id="PYGC01000008">
    <property type="protein sequence ID" value="PSK81756.1"/>
    <property type="molecule type" value="Genomic_DNA"/>
</dbReference>
<dbReference type="Gene3D" id="3.40.50.12780">
    <property type="entry name" value="N-terminal domain of ligase-like"/>
    <property type="match status" value="2"/>
</dbReference>
<dbReference type="Proteomes" id="UP000396862">
    <property type="component" value="Unassembled WGS sequence"/>
</dbReference>
<dbReference type="InterPro" id="IPR000873">
    <property type="entry name" value="AMP-dep_synth/lig_dom"/>
</dbReference>
<dbReference type="Pfam" id="PF00501">
    <property type="entry name" value="AMP-binding"/>
    <property type="match status" value="1"/>
</dbReference>
<dbReference type="RefSeq" id="WP_106543054.1">
    <property type="nucleotide sequence ID" value="NZ_BLAU01000001.1"/>
</dbReference>
<evidence type="ECO:0000313" key="5">
    <source>
        <dbReference type="EMBL" id="PSK81756.1"/>
    </source>
</evidence>
<dbReference type="InterPro" id="IPR020845">
    <property type="entry name" value="AMP-binding_CS"/>
</dbReference>
<dbReference type="PANTHER" id="PTHR43272">
    <property type="entry name" value="LONG-CHAIN-FATTY-ACID--COA LIGASE"/>
    <property type="match status" value="1"/>
</dbReference>
<dbReference type="EMBL" id="BLAU01000001">
    <property type="protein sequence ID" value="GET21277.1"/>
    <property type="molecule type" value="Genomic_DNA"/>
</dbReference>
<gene>
    <name evidence="4" type="primary">fadD_3</name>
    <name evidence="5" type="ORF">CLV93_108157</name>
    <name evidence="4" type="ORF">JCM18694_15230</name>
</gene>
<dbReference type="Proteomes" id="UP000240621">
    <property type="component" value="Unassembled WGS sequence"/>
</dbReference>
<evidence type="ECO:0000256" key="2">
    <source>
        <dbReference type="ARBA" id="ARBA00022840"/>
    </source>
</evidence>
<dbReference type="InterPro" id="IPR042099">
    <property type="entry name" value="ANL_N_sf"/>
</dbReference>
<evidence type="ECO:0000313" key="7">
    <source>
        <dbReference type="Proteomes" id="UP000396862"/>
    </source>
</evidence>
<evidence type="ECO:0000259" key="3">
    <source>
        <dbReference type="Pfam" id="PF00501"/>
    </source>
</evidence>
<evidence type="ECO:0000313" key="6">
    <source>
        <dbReference type="Proteomes" id="UP000240621"/>
    </source>
</evidence>
<reference evidence="5 6" key="1">
    <citation type="submission" date="2018-03" db="EMBL/GenBank/DDBJ databases">
        <title>Genomic Encyclopedia of Archaeal and Bacterial Type Strains, Phase II (KMG-II): from individual species to whole genera.</title>
        <authorList>
            <person name="Goeker M."/>
        </authorList>
    </citation>
    <scope>NUCLEOTIDE SEQUENCE [LARGE SCALE GENOMIC DNA]</scope>
    <source>
        <strain evidence="5 6">DSM 27267</strain>
    </source>
</reference>
<dbReference type="PROSITE" id="PS00455">
    <property type="entry name" value="AMP_BINDING"/>
    <property type="match status" value="1"/>
</dbReference>
<dbReference type="CDD" id="cd05907">
    <property type="entry name" value="VL_LC_FACS_like"/>
    <property type="match status" value="1"/>
</dbReference>
<name>A0A2P8C9V9_9BACT</name>
<sequence length="601" mass="68240">MQNLTRLFDILDLYRGEYSQKEVAFARKENGKWQPWSAADYVRRSDAVACALLNLGLEKGDKVATISGNRPEWNVLDMGAAQAGIVHVPVYPTLSLDEQKYILRHAGVKYLFVGDRSIQAKLDELQSATPSLEGIYSFNEVDNARSWNEFVAKGEELLPEMKEKVEEIKGSIDENDLLTLIYTSGTTGTPKGVMLSHKNLMSNSKATAYKLGHGPRAMGQSHVALSFLPLCHVYERMMNYNFQINGLSVYYAESLATIARDIKEIRPHVFNTVPRLLEKVHERVMEVGKDLTGVKKWIFDEAIKFTRKFYVGIKFNPVDQLKFNFFDKLIYSKWREALGGRINYMVSGGSALQINLHQFFWMASMRVYEGYGLTETSPVIFVNDPMDDSRVKLGTVGPALDNGTETRIAEDGEILAKGPGLMMGYFKEEEMTREVIDDEGWFHTGDIGVLDEGKFLRITDRKKEIFKLKSGKYVAPQAVENILKGSHFIEQVLVVGENQKFASAIVVPAFEALEKFAAEKKLEFSNREEMIQHPEIDALLRKEVRQANKKLGNNEQVKRFKLVADTWSQGTGELSQTLKLKRKVLHQKYDALIREIFSIED</sequence>
<dbReference type="OrthoDB" id="9803968at2"/>